<keyword evidence="1" id="KW-0479">Metal-binding</keyword>
<dbReference type="AlphaFoldDB" id="A0A8H2W1X3"/>
<comment type="caution">
    <text evidence="4">The sequence shown here is derived from an EMBL/GenBank/DDBJ whole genome shotgun (WGS) entry which is preliminary data.</text>
</comment>
<keyword evidence="3" id="KW-1133">Transmembrane helix</keyword>
<keyword evidence="2" id="KW-0378">Hydrolase</keyword>
<dbReference type="GO" id="GO:0008239">
    <property type="term" value="F:dipeptidyl-peptidase activity"/>
    <property type="evidence" value="ECO:0007669"/>
    <property type="project" value="TreeGrafter"/>
</dbReference>
<evidence type="ECO:0000256" key="2">
    <source>
        <dbReference type="ARBA" id="ARBA00022801"/>
    </source>
</evidence>
<dbReference type="PANTHER" id="PTHR23422">
    <property type="entry name" value="DIPEPTIDYL PEPTIDASE III-RELATED"/>
    <property type="match status" value="1"/>
</dbReference>
<feature type="transmembrane region" description="Helical" evidence="3">
    <location>
        <begin position="582"/>
        <end position="602"/>
    </location>
</feature>
<proteinExistence type="predicted"/>
<dbReference type="PANTHER" id="PTHR23422:SF11">
    <property type="entry name" value="DIPEPTIDYL PEPTIDASE 3"/>
    <property type="match status" value="1"/>
</dbReference>
<reference evidence="4" key="1">
    <citation type="submission" date="2020-10" db="EMBL/GenBank/DDBJ databases">
        <authorList>
            <person name="Kusch S."/>
        </authorList>
    </citation>
    <scope>NUCLEOTIDE SEQUENCE</scope>
    <source>
        <strain evidence="4">SwB9</strain>
    </source>
</reference>
<dbReference type="OrthoDB" id="4694525at2759"/>
<keyword evidence="3" id="KW-0812">Transmembrane</keyword>
<dbReference type="Gene3D" id="3.30.70.2600">
    <property type="match status" value="1"/>
</dbReference>
<protein>
    <submittedName>
        <fullName evidence="4">898e2baa-2291-4aa0-bb4b-2a24cf5a774f</fullName>
    </submittedName>
</protein>
<organism evidence="4 5">
    <name type="scientific">Sclerotinia trifoliorum</name>
    <dbReference type="NCBI Taxonomy" id="28548"/>
    <lineage>
        <taxon>Eukaryota</taxon>
        <taxon>Fungi</taxon>
        <taxon>Dikarya</taxon>
        <taxon>Ascomycota</taxon>
        <taxon>Pezizomycotina</taxon>
        <taxon>Leotiomycetes</taxon>
        <taxon>Helotiales</taxon>
        <taxon>Sclerotiniaceae</taxon>
        <taxon>Sclerotinia</taxon>
    </lineage>
</organism>
<name>A0A8H2W1X3_9HELO</name>
<evidence type="ECO:0000313" key="4">
    <source>
        <dbReference type="EMBL" id="CAD6449789.1"/>
    </source>
</evidence>
<dbReference type="GO" id="GO:0046872">
    <property type="term" value="F:metal ion binding"/>
    <property type="evidence" value="ECO:0007669"/>
    <property type="project" value="UniProtKB-KW"/>
</dbReference>
<keyword evidence="3" id="KW-0472">Membrane</keyword>
<dbReference type="Gene3D" id="3.30.540.30">
    <property type="match status" value="1"/>
</dbReference>
<dbReference type="GO" id="GO:0005737">
    <property type="term" value="C:cytoplasm"/>
    <property type="evidence" value="ECO:0007669"/>
    <property type="project" value="TreeGrafter"/>
</dbReference>
<evidence type="ECO:0000256" key="3">
    <source>
        <dbReference type="SAM" id="Phobius"/>
    </source>
</evidence>
<dbReference type="Pfam" id="PF03571">
    <property type="entry name" value="Peptidase_M49"/>
    <property type="match status" value="2"/>
</dbReference>
<dbReference type="InterPro" id="IPR039461">
    <property type="entry name" value="Peptidase_M49"/>
</dbReference>
<evidence type="ECO:0000313" key="5">
    <source>
        <dbReference type="Proteomes" id="UP000624404"/>
    </source>
</evidence>
<evidence type="ECO:0000256" key="1">
    <source>
        <dbReference type="ARBA" id="ARBA00022723"/>
    </source>
</evidence>
<keyword evidence="5" id="KW-1185">Reference proteome</keyword>
<dbReference type="EMBL" id="CAJHIA010000034">
    <property type="protein sequence ID" value="CAD6449789.1"/>
    <property type="molecule type" value="Genomic_DNA"/>
</dbReference>
<accession>A0A8H2W1X3</accession>
<dbReference type="Proteomes" id="UP000624404">
    <property type="component" value="Unassembled WGS sequence"/>
</dbReference>
<sequence length="622" mass="70891">MLRQTSGEAEGIFDFILALHGACDGKWGYLLDRDVRQTDIDAWLEYAGMFLSSLGNCFDDGNRKVIPSISHEVLRKMASVSPDASAKLEEIITPMVEIQPAALGYPDGANQSGYYISDIDEQIKKEDIEIITKMMEARKISPENTRLRKLTTSIRPADENIDVFEILQASAEKDTQPLFLGELTTGDNRRARRVIYKIKIAATNEQKNRAFPACGEFRSGDYNIFRSAHKTWVTDKNPRVEHCWVFYSGIAIPMAMIMMVKDPSELYVPNLAVIHVLASIKFLKSSSYLQDDEEHDLKCIQDDDGKRHGVKNMVCGNRMNLNSSPDRTCYYIHPSEVKTYMTYAHKVRFVTTAIHELIGHGTGKLLAETIPGKFNFDHENPPTSPLTGKPIQTWYKPGQTWNSVFGKLAATVEECRAFLIANYLADNKEILALFGYDQESTPTADEFIYYTYLQIGVEGLRALRSYKVAEKTWGSDHDQAQFTILKHLHQTSKYKHLLQISHDAQTQTLRIHLNCSKLLSDGKPSLGRMLRKLHIWRCTADIEACRSFYEEQSVVDGEYEEWRKIVAGNMEPKWKFVQGNRFWGRMVLVLVLVLVLLSGGSMRRVMRGLLGRFRREGFDLLI</sequence>
<gene>
    <name evidence="4" type="ORF">SCLTRI_LOCUS9244</name>
</gene>